<sequence length="542" mass="61754">MMANINLGRRLGVFYQQQFVIQTCVVRRCKASVASSQAVLKNNTTNNGRDNSTVEDVEWNNAKPFDEMPSIRVLPLLGTSWGLLPIVGAGIPVDRVLELHQLRFKELGYIWRDTIPGLPPLVSTARPEDAEKVLRAEGKFPDRPGFETLKAYRAERIDQFTSAGILAGNGEPWWNIRSKAQQPFLKTKNVNNYVPVLGQIAQEFIDRIRLIRQENNEMNPDFVNEMYRWALESVGVVGFNTRLGCLDPNLAPDSEAQKMISAANLSFTAVNELEYGLPVWKYISTPKLRRLYEAQDFFTDTALKYVKQTIEMMKHKPADSEEDPSILEEFFIRGMSVKDATVMVIDMLMAGIDTTSHTTSFLLYFLARNPEKQEKLRNEILTVVGPKGKLVTPGALNELHYLKACIKESLRLRPAAVGNARIIDKDLVLSGYRVPKGSLVVFLHQLMALMDEYFPNAQAFVPERWIKGDPLESHHHKYVVLPFGFGTRMCIGRRLAELEMWQLTTKILQNFKVEYHYEDIGCLSRIVNAPDKPLRFRFIDLD</sequence>
<evidence type="ECO:0000256" key="4">
    <source>
        <dbReference type="ARBA" id="ARBA00022723"/>
    </source>
</evidence>
<dbReference type="GO" id="GO:0004497">
    <property type="term" value="F:monooxygenase activity"/>
    <property type="evidence" value="ECO:0007669"/>
    <property type="project" value="UniProtKB-KW"/>
</dbReference>
<evidence type="ECO:0000256" key="9">
    <source>
        <dbReference type="RuleBase" id="RU000461"/>
    </source>
</evidence>
<name>A0A164RCE4_9CRUS</name>
<evidence type="ECO:0000313" key="11">
    <source>
        <dbReference type="Proteomes" id="UP000076858"/>
    </source>
</evidence>
<dbReference type="Proteomes" id="UP000076858">
    <property type="component" value="Unassembled WGS sequence"/>
</dbReference>
<dbReference type="PRINTS" id="PR00463">
    <property type="entry name" value="EP450I"/>
</dbReference>
<dbReference type="InterPro" id="IPR001128">
    <property type="entry name" value="Cyt_P450"/>
</dbReference>
<dbReference type="GO" id="GO:0005506">
    <property type="term" value="F:iron ion binding"/>
    <property type="evidence" value="ECO:0007669"/>
    <property type="project" value="InterPro"/>
</dbReference>
<dbReference type="PANTHER" id="PTHR24279:SF120">
    <property type="entry name" value="CYTOCHROME P450"/>
    <property type="match status" value="1"/>
</dbReference>
<proteinExistence type="inferred from homology"/>
<comment type="caution">
    <text evidence="10">The sequence shown here is derived from an EMBL/GenBank/DDBJ whole genome shotgun (WGS) entry which is preliminary data.</text>
</comment>
<dbReference type="EMBL" id="LRGB01002190">
    <property type="protein sequence ID" value="KZS08528.1"/>
    <property type="molecule type" value="Genomic_DNA"/>
</dbReference>
<protein>
    <submittedName>
        <fullName evidence="10">Cytochrome P450 27C1</fullName>
    </submittedName>
</protein>
<accession>A0A164RCE4</accession>
<dbReference type="InterPro" id="IPR050479">
    <property type="entry name" value="CYP11_CYP27_families"/>
</dbReference>
<keyword evidence="6 8" id="KW-0408">Iron</keyword>
<dbReference type="InterPro" id="IPR002401">
    <property type="entry name" value="Cyt_P450_E_grp-I"/>
</dbReference>
<dbReference type="FunFam" id="1.10.630.10:FF:000006">
    <property type="entry name" value="Cytochrome P450 302a1, mitochondrial"/>
    <property type="match status" value="1"/>
</dbReference>
<keyword evidence="7 9" id="KW-0503">Monooxygenase</keyword>
<dbReference type="InterPro" id="IPR017972">
    <property type="entry name" value="Cyt_P450_CS"/>
</dbReference>
<dbReference type="InterPro" id="IPR036396">
    <property type="entry name" value="Cyt_P450_sf"/>
</dbReference>
<feature type="binding site" description="axial binding residue" evidence="8">
    <location>
        <position position="490"/>
    </location>
    <ligand>
        <name>heme</name>
        <dbReference type="ChEBI" id="CHEBI:30413"/>
    </ligand>
    <ligandPart>
        <name>Fe</name>
        <dbReference type="ChEBI" id="CHEBI:18248"/>
    </ligandPart>
</feature>
<evidence type="ECO:0000256" key="5">
    <source>
        <dbReference type="ARBA" id="ARBA00023002"/>
    </source>
</evidence>
<dbReference type="OrthoDB" id="3945418at2759"/>
<dbReference type="SUPFAM" id="SSF48264">
    <property type="entry name" value="Cytochrome P450"/>
    <property type="match status" value="1"/>
</dbReference>
<keyword evidence="5 9" id="KW-0560">Oxidoreductase</keyword>
<dbReference type="AlphaFoldDB" id="A0A164RCE4"/>
<dbReference type="PROSITE" id="PS00086">
    <property type="entry name" value="CYTOCHROME_P450"/>
    <property type="match status" value="1"/>
</dbReference>
<comment type="similarity">
    <text evidence="2 9">Belongs to the cytochrome P450 family.</text>
</comment>
<keyword evidence="11" id="KW-1185">Reference proteome</keyword>
<dbReference type="Pfam" id="PF00067">
    <property type="entry name" value="p450"/>
    <property type="match status" value="1"/>
</dbReference>
<evidence type="ECO:0000256" key="2">
    <source>
        <dbReference type="ARBA" id="ARBA00010617"/>
    </source>
</evidence>
<evidence type="ECO:0000256" key="1">
    <source>
        <dbReference type="ARBA" id="ARBA00001971"/>
    </source>
</evidence>
<reference evidence="10 11" key="1">
    <citation type="submission" date="2016-03" db="EMBL/GenBank/DDBJ databases">
        <title>EvidentialGene: Evidence-directed Construction of Genes on Genomes.</title>
        <authorList>
            <person name="Gilbert D.G."/>
            <person name="Choi J.-H."/>
            <person name="Mockaitis K."/>
            <person name="Colbourne J."/>
            <person name="Pfrender M."/>
        </authorList>
    </citation>
    <scope>NUCLEOTIDE SEQUENCE [LARGE SCALE GENOMIC DNA]</scope>
    <source>
        <strain evidence="10 11">Xinb3</strain>
        <tissue evidence="10">Complete organism</tissue>
    </source>
</reference>
<dbReference type="GO" id="GO:0020037">
    <property type="term" value="F:heme binding"/>
    <property type="evidence" value="ECO:0007669"/>
    <property type="project" value="InterPro"/>
</dbReference>
<keyword evidence="4 8" id="KW-0479">Metal-binding</keyword>
<dbReference type="PRINTS" id="PR00385">
    <property type="entry name" value="P450"/>
</dbReference>
<evidence type="ECO:0000256" key="6">
    <source>
        <dbReference type="ARBA" id="ARBA00023004"/>
    </source>
</evidence>
<dbReference type="STRING" id="35525.A0A164RCE4"/>
<dbReference type="GO" id="GO:0016705">
    <property type="term" value="F:oxidoreductase activity, acting on paired donors, with incorporation or reduction of molecular oxygen"/>
    <property type="evidence" value="ECO:0007669"/>
    <property type="project" value="InterPro"/>
</dbReference>
<keyword evidence="3 8" id="KW-0349">Heme</keyword>
<dbReference type="PANTHER" id="PTHR24279">
    <property type="entry name" value="CYTOCHROME P450"/>
    <property type="match status" value="1"/>
</dbReference>
<evidence type="ECO:0000256" key="7">
    <source>
        <dbReference type="ARBA" id="ARBA00023033"/>
    </source>
</evidence>
<organism evidence="10 11">
    <name type="scientific">Daphnia magna</name>
    <dbReference type="NCBI Taxonomy" id="35525"/>
    <lineage>
        <taxon>Eukaryota</taxon>
        <taxon>Metazoa</taxon>
        <taxon>Ecdysozoa</taxon>
        <taxon>Arthropoda</taxon>
        <taxon>Crustacea</taxon>
        <taxon>Branchiopoda</taxon>
        <taxon>Diplostraca</taxon>
        <taxon>Cladocera</taxon>
        <taxon>Anomopoda</taxon>
        <taxon>Daphniidae</taxon>
        <taxon>Daphnia</taxon>
    </lineage>
</organism>
<evidence type="ECO:0000256" key="3">
    <source>
        <dbReference type="ARBA" id="ARBA00022617"/>
    </source>
</evidence>
<evidence type="ECO:0000256" key="8">
    <source>
        <dbReference type="PIRSR" id="PIRSR602401-1"/>
    </source>
</evidence>
<dbReference type="CDD" id="cd11054">
    <property type="entry name" value="CYP24A1-like"/>
    <property type="match status" value="1"/>
</dbReference>
<evidence type="ECO:0000313" key="10">
    <source>
        <dbReference type="EMBL" id="KZS08528.1"/>
    </source>
</evidence>
<dbReference type="Gene3D" id="1.10.630.10">
    <property type="entry name" value="Cytochrome P450"/>
    <property type="match status" value="1"/>
</dbReference>
<gene>
    <name evidence="10" type="ORF">APZ42_027193</name>
</gene>
<comment type="cofactor">
    <cofactor evidence="1 8">
        <name>heme</name>
        <dbReference type="ChEBI" id="CHEBI:30413"/>
    </cofactor>
</comment>